<dbReference type="InterPro" id="IPR039866">
    <property type="entry name" value="CPQ"/>
</dbReference>
<dbReference type="RefSeq" id="WP_315724017.1">
    <property type="nucleotide sequence ID" value="NZ_JAVUPU010000002.1"/>
</dbReference>
<dbReference type="PANTHER" id="PTHR12053:SF3">
    <property type="entry name" value="CARBOXYPEPTIDASE Q"/>
    <property type="match status" value="1"/>
</dbReference>
<organism evidence="24 25">
    <name type="scientific">Sphingosinicella rhizophila</name>
    <dbReference type="NCBI Taxonomy" id="3050082"/>
    <lineage>
        <taxon>Bacteria</taxon>
        <taxon>Pseudomonadati</taxon>
        <taxon>Pseudomonadota</taxon>
        <taxon>Alphaproteobacteria</taxon>
        <taxon>Sphingomonadales</taxon>
        <taxon>Sphingosinicellaceae</taxon>
        <taxon>Sphingosinicella</taxon>
    </lineage>
</organism>
<keyword evidence="9" id="KW-0479">Metal-binding</keyword>
<evidence type="ECO:0000256" key="18">
    <source>
        <dbReference type="ARBA" id="ARBA00023228"/>
    </source>
</evidence>
<comment type="caution">
    <text evidence="24">The sequence shown here is derived from an EMBL/GenBank/DDBJ whole genome shotgun (WGS) entry which is preliminary data.</text>
</comment>
<dbReference type="InterPro" id="IPR007484">
    <property type="entry name" value="Peptidase_M28"/>
</dbReference>
<reference evidence="24 25" key="1">
    <citation type="submission" date="2023-05" db="EMBL/GenBank/DDBJ databases">
        <authorList>
            <person name="Guo Y."/>
        </authorList>
    </citation>
    <scope>NUCLEOTIDE SEQUENCE [LARGE SCALE GENOMIC DNA]</scope>
    <source>
        <strain evidence="24 25">GR2756</strain>
    </source>
</reference>
<evidence type="ECO:0000256" key="21">
    <source>
        <dbReference type="SAM" id="MobiDB-lite"/>
    </source>
</evidence>
<evidence type="ECO:0000256" key="2">
    <source>
        <dbReference type="ARBA" id="ARBA00004371"/>
    </source>
</evidence>
<dbReference type="Gene3D" id="3.40.630.10">
    <property type="entry name" value="Zn peptidases"/>
    <property type="match status" value="2"/>
</dbReference>
<evidence type="ECO:0000256" key="8">
    <source>
        <dbReference type="ARBA" id="ARBA00022670"/>
    </source>
</evidence>
<evidence type="ECO:0000256" key="17">
    <source>
        <dbReference type="ARBA" id="ARBA00023180"/>
    </source>
</evidence>
<dbReference type="Proteomes" id="UP001259572">
    <property type="component" value="Unassembled WGS sequence"/>
</dbReference>
<feature type="signal peptide" evidence="22">
    <location>
        <begin position="1"/>
        <end position="19"/>
    </location>
</feature>
<dbReference type="SUPFAM" id="SSF53187">
    <property type="entry name" value="Zn-dependent exopeptidases"/>
    <property type="match status" value="1"/>
</dbReference>
<dbReference type="EMBL" id="JAVUPU010000002">
    <property type="protein sequence ID" value="MDT9598192.1"/>
    <property type="molecule type" value="Genomic_DNA"/>
</dbReference>
<keyword evidence="10 22" id="KW-0732">Signal</keyword>
<keyword evidence="14" id="KW-0333">Golgi apparatus</keyword>
<evidence type="ECO:0000256" key="13">
    <source>
        <dbReference type="ARBA" id="ARBA00022833"/>
    </source>
</evidence>
<dbReference type="Pfam" id="PF04389">
    <property type="entry name" value="Peptidase_M28"/>
    <property type="match status" value="1"/>
</dbReference>
<gene>
    <name evidence="24" type="ORF">RQX22_04405</name>
</gene>
<feature type="domain" description="Peptidase M28" evidence="23">
    <location>
        <begin position="280"/>
        <end position="497"/>
    </location>
</feature>
<evidence type="ECO:0000256" key="7">
    <source>
        <dbReference type="ARBA" id="ARBA00022645"/>
    </source>
</evidence>
<evidence type="ECO:0000256" key="6">
    <source>
        <dbReference type="ARBA" id="ARBA00022525"/>
    </source>
</evidence>
<keyword evidence="12" id="KW-0256">Endoplasmic reticulum</keyword>
<evidence type="ECO:0000256" key="16">
    <source>
        <dbReference type="ARBA" id="ARBA00023145"/>
    </source>
</evidence>
<feature type="region of interest" description="Disordered" evidence="21">
    <location>
        <begin position="505"/>
        <end position="531"/>
    </location>
</feature>
<evidence type="ECO:0000256" key="9">
    <source>
        <dbReference type="ARBA" id="ARBA00022723"/>
    </source>
</evidence>
<evidence type="ECO:0000256" key="10">
    <source>
        <dbReference type="ARBA" id="ARBA00022729"/>
    </source>
</evidence>
<evidence type="ECO:0000256" key="4">
    <source>
        <dbReference type="ARBA" id="ARBA00004613"/>
    </source>
</evidence>
<evidence type="ECO:0000256" key="15">
    <source>
        <dbReference type="ARBA" id="ARBA00023049"/>
    </source>
</evidence>
<keyword evidence="6" id="KW-0964">Secreted</keyword>
<evidence type="ECO:0000256" key="1">
    <source>
        <dbReference type="ARBA" id="ARBA00004240"/>
    </source>
</evidence>
<keyword evidence="17" id="KW-0325">Glycoprotein</keyword>
<accession>A0ABU3Q448</accession>
<evidence type="ECO:0000256" key="12">
    <source>
        <dbReference type="ARBA" id="ARBA00022824"/>
    </source>
</evidence>
<sequence length="531" mass="58096">MRLKCALIAITLVSSPVAAADPAAINRIADQAMNHGQVVETAAYLTDRIGGRLTNSPAMREAERWTQAKFKEWGLRNVHLEGFEFGRGWWIESSRVRMTAPRPLALHAIPIAWTPPTDGAITAPVIVAPMTKEDHFTKWRGKLAGKIVLVSLPKDPKDEGEAPFKRLSGGELAEKDEYRQPVYDPSEARDLAKWFRFGRRLDAFLKAEGAIAWARMAQRDNGLVHGEGYSFRTGETPSLPAVELAAEDYRRLTRLAKTGPVTIEIDSKVHFDDSDSKGYNIIAEIPGTDPKAGYVMAGAHIDSWVAADGAADNAAGSAVVMEAARILSAIGVRPKRTIRFALWSGEEQGLFGSYSYVRKHLVTRPAQPDPEIASLGPWGDQTYPITPLPGFRDLVAYFNMDNGSGKLRGIYAEGNFAAVPMLKEWISPLASMGVTSVVAKPTGSTDHIGMAELGLPAFQFIQDPLDYGSRAHHSSLDTFDHLRAQDLRQAATVMASLLLSAADSDKPLPRNVLPTQPSVTRPFDYEDPDKD</sequence>
<evidence type="ECO:0000313" key="25">
    <source>
        <dbReference type="Proteomes" id="UP001259572"/>
    </source>
</evidence>
<evidence type="ECO:0000259" key="23">
    <source>
        <dbReference type="Pfam" id="PF04389"/>
    </source>
</evidence>
<name>A0ABU3Q448_9SPHN</name>
<protein>
    <recommendedName>
        <fullName evidence="5">Carboxypeptidase Q</fullName>
    </recommendedName>
    <alternativeName>
        <fullName evidence="20">Plasma glutamate carboxypeptidase</fullName>
    </alternativeName>
</protein>
<keyword evidence="7" id="KW-0121">Carboxypeptidase</keyword>
<keyword evidence="15" id="KW-0482">Metalloprotease</keyword>
<keyword evidence="13" id="KW-0862">Zinc</keyword>
<evidence type="ECO:0000256" key="19">
    <source>
        <dbReference type="ARBA" id="ARBA00025833"/>
    </source>
</evidence>
<keyword evidence="16" id="KW-0865">Zymogen</keyword>
<comment type="subcellular location">
    <subcellularLocation>
        <location evidence="1">Endoplasmic reticulum</location>
    </subcellularLocation>
    <subcellularLocation>
        <location evidence="3">Golgi apparatus</location>
    </subcellularLocation>
    <subcellularLocation>
        <location evidence="2">Lysosome</location>
    </subcellularLocation>
    <subcellularLocation>
        <location evidence="4">Secreted</location>
    </subcellularLocation>
</comment>
<evidence type="ECO:0000256" key="20">
    <source>
        <dbReference type="ARBA" id="ARBA00033328"/>
    </source>
</evidence>
<evidence type="ECO:0000313" key="24">
    <source>
        <dbReference type="EMBL" id="MDT9598192.1"/>
    </source>
</evidence>
<keyword evidence="25" id="KW-1185">Reference proteome</keyword>
<feature type="chain" id="PRO_5046039900" description="Carboxypeptidase Q" evidence="22">
    <location>
        <begin position="20"/>
        <end position="531"/>
    </location>
</feature>
<evidence type="ECO:0000256" key="22">
    <source>
        <dbReference type="SAM" id="SignalP"/>
    </source>
</evidence>
<keyword evidence="8" id="KW-0645">Protease</keyword>
<evidence type="ECO:0000256" key="3">
    <source>
        <dbReference type="ARBA" id="ARBA00004555"/>
    </source>
</evidence>
<keyword evidence="18" id="KW-0458">Lysosome</keyword>
<evidence type="ECO:0000256" key="5">
    <source>
        <dbReference type="ARBA" id="ARBA00014116"/>
    </source>
</evidence>
<proteinExistence type="predicted"/>
<keyword evidence="11" id="KW-0378">Hydrolase</keyword>
<evidence type="ECO:0000256" key="11">
    <source>
        <dbReference type="ARBA" id="ARBA00022801"/>
    </source>
</evidence>
<evidence type="ECO:0000256" key="14">
    <source>
        <dbReference type="ARBA" id="ARBA00023034"/>
    </source>
</evidence>
<dbReference type="PANTHER" id="PTHR12053">
    <property type="entry name" value="PROTEASE FAMILY M28 PLASMA GLUTAMATE CARBOXYPEPTIDASE-RELATED"/>
    <property type="match status" value="1"/>
</dbReference>
<comment type="subunit">
    <text evidence="19">Homodimer. The monomeric form is inactive while the homodimer is active.</text>
</comment>